<dbReference type="PROSITE" id="PS50109">
    <property type="entry name" value="HIS_KIN"/>
    <property type="match status" value="1"/>
</dbReference>
<evidence type="ECO:0000259" key="11">
    <source>
        <dbReference type="PROSITE" id="PS50110"/>
    </source>
</evidence>
<name>A0ABV1FLM8_9FIRM</name>
<dbReference type="SMART" id="SM00387">
    <property type="entry name" value="HATPase_c"/>
    <property type="match status" value="1"/>
</dbReference>
<evidence type="ECO:0000256" key="5">
    <source>
        <dbReference type="ARBA" id="ARBA00022679"/>
    </source>
</evidence>
<dbReference type="Pfam" id="PF02518">
    <property type="entry name" value="HATPase_c"/>
    <property type="match status" value="1"/>
</dbReference>
<dbReference type="Gene3D" id="3.40.50.2300">
    <property type="match status" value="1"/>
</dbReference>
<evidence type="ECO:0000256" key="1">
    <source>
        <dbReference type="ARBA" id="ARBA00000085"/>
    </source>
</evidence>
<dbReference type="SUPFAM" id="SSF47384">
    <property type="entry name" value="Homodimeric domain of signal transducing histidine kinase"/>
    <property type="match status" value="1"/>
</dbReference>
<feature type="domain" description="Histidine kinase" evidence="10">
    <location>
        <begin position="292"/>
        <end position="515"/>
    </location>
</feature>
<keyword evidence="12" id="KW-0067">ATP-binding</keyword>
<accession>A0ABV1FLM8</accession>
<comment type="catalytic activity">
    <reaction evidence="1">
        <text>ATP + protein L-histidine = ADP + protein N-phospho-L-histidine.</text>
        <dbReference type="EC" id="2.7.13.3"/>
    </reaction>
</comment>
<dbReference type="RefSeq" id="WP_349165452.1">
    <property type="nucleotide sequence ID" value="NZ_JBBMFE010000021.1"/>
</dbReference>
<dbReference type="InterPro" id="IPR005467">
    <property type="entry name" value="His_kinase_dom"/>
</dbReference>
<evidence type="ECO:0000256" key="2">
    <source>
        <dbReference type="ARBA" id="ARBA00012438"/>
    </source>
</evidence>
<comment type="function">
    <text evidence="8">May play the central regulatory role in sporulation. It may be an element of the effector pathway responsible for the activation of sporulation genes in response to nutritional stress. Spo0A may act in concert with spo0H (a sigma factor) to control the expression of some genes that are critical to the sporulation process.</text>
</comment>
<evidence type="ECO:0000256" key="4">
    <source>
        <dbReference type="ARBA" id="ARBA00022553"/>
    </source>
</evidence>
<evidence type="ECO:0000256" key="9">
    <source>
        <dbReference type="PROSITE-ProRule" id="PRU00169"/>
    </source>
</evidence>
<evidence type="ECO:0000256" key="3">
    <source>
        <dbReference type="ARBA" id="ARBA00018672"/>
    </source>
</evidence>
<dbReference type="Pfam" id="PF00512">
    <property type="entry name" value="HisKA"/>
    <property type="match status" value="1"/>
</dbReference>
<dbReference type="PRINTS" id="PR00344">
    <property type="entry name" value="BCTRLSENSOR"/>
</dbReference>
<dbReference type="PANTHER" id="PTHR43047">
    <property type="entry name" value="TWO-COMPONENT HISTIDINE PROTEIN KINASE"/>
    <property type="match status" value="1"/>
</dbReference>
<dbReference type="PANTHER" id="PTHR43047:SF72">
    <property type="entry name" value="OSMOSENSING HISTIDINE PROTEIN KINASE SLN1"/>
    <property type="match status" value="1"/>
</dbReference>
<dbReference type="Pfam" id="PF00072">
    <property type="entry name" value="Response_reg"/>
    <property type="match status" value="1"/>
</dbReference>
<dbReference type="EC" id="2.7.13.3" evidence="2"/>
<proteinExistence type="predicted"/>
<dbReference type="InterPro" id="IPR011006">
    <property type="entry name" value="CheY-like_superfamily"/>
</dbReference>
<dbReference type="InterPro" id="IPR003594">
    <property type="entry name" value="HATPase_dom"/>
</dbReference>
<dbReference type="SUPFAM" id="SSF52172">
    <property type="entry name" value="CheY-like"/>
    <property type="match status" value="1"/>
</dbReference>
<evidence type="ECO:0000256" key="6">
    <source>
        <dbReference type="ARBA" id="ARBA00022777"/>
    </source>
</evidence>
<evidence type="ECO:0000313" key="13">
    <source>
        <dbReference type="Proteomes" id="UP001438008"/>
    </source>
</evidence>
<keyword evidence="7" id="KW-0902">Two-component regulatory system</keyword>
<dbReference type="Gene3D" id="3.30.450.20">
    <property type="entry name" value="PAS domain"/>
    <property type="match status" value="2"/>
</dbReference>
<dbReference type="InterPro" id="IPR001789">
    <property type="entry name" value="Sig_transdc_resp-reg_receiver"/>
</dbReference>
<evidence type="ECO:0000256" key="7">
    <source>
        <dbReference type="ARBA" id="ARBA00023012"/>
    </source>
</evidence>
<dbReference type="SMART" id="SM00448">
    <property type="entry name" value="REC"/>
    <property type="match status" value="1"/>
</dbReference>
<comment type="caution">
    <text evidence="12">The sequence shown here is derived from an EMBL/GenBank/DDBJ whole genome shotgun (WGS) entry which is preliminary data.</text>
</comment>
<dbReference type="Gene3D" id="3.30.565.10">
    <property type="entry name" value="Histidine kinase-like ATPase, C-terminal domain"/>
    <property type="match status" value="1"/>
</dbReference>
<dbReference type="PROSITE" id="PS50110">
    <property type="entry name" value="RESPONSE_REGULATORY"/>
    <property type="match status" value="1"/>
</dbReference>
<keyword evidence="12" id="KW-0547">Nucleotide-binding</keyword>
<keyword evidence="4 9" id="KW-0597">Phosphoprotein</keyword>
<evidence type="ECO:0000313" key="12">
    <source>
        <dbReference type="EMBL" id="MEQ2473941.1"/>
    </source>
</evidence>
<evidence type="ECO:0000256" key="8">
    <source>
        <dbReference type="ARBA" id="ARBA00024867"/>
    </source>
</evidence>
<dbReference type="InterPro" id="IPR003661">
    <property type="entry name" value="HisK_dim/P_dom"/>
</dbReference>
<feature type="modified residue" description="4-aspartylphosphate" evidence="9">
    <location>
        <position position="589"/>
    </location>
</feature>
<dbReference type="InterPro" id="IPR036097">
    <property type="entry name" value="HisK_dim/P_sf"/>
</dbReference>
<dbReference type="SUPFAM" id="SSF55874">
    <property type="entry name" value="ATPase domain of HSP90 chaperone/DNA topoisomerase II/histidine kinase"/>
    <property type="match status" value="1"/>
</dbReference>
<dbReference type="CDD" id="cd17546">
    <property type="entry name" value="REC_hyHK_CKI1_RcsC-like"/>
    <property type="match status" value="1"/>
</dbReference>
<dbReference type="EMBL" id="JBBMFE010000021">
    <property type="protein sequence ID" value="MEQ2473941.1"/>
    <property type="molecule type" value="Genomic_DNA"/>
</dbReference>
<dbReference type="InterPro" id="IPR004358">
    <property type="entry name" value="Sig_transdc_His_kin-like_C"/>
</dbReference>
<organism evidence="12 13">
    <name type="scientific">Laedolimicola intestinihominis</name>
    <dbReference type="NCBI Taxonomy" id="3133166"/>
    <lineage>
        <taxon>Bacteria</taxon>
        <taxon>Bacillati</taxon>
        <taxon>Bacillota</taxon>
        <taxon>Clostridia</taxon>
        <taxon>Lachnospirales</taxon>
        <taxon>Lachnospiraceae</taxon>
        <taxon>Laedolimicola</taxon>
    </lineage>
</organism>
<keyword evidence="5" id="KW-0808">Transferase</keyword>
<keyword evidence="6" id="KW-0418">Kinase</keyword>
<dbReference type="InterPro" id="IPR036890">
    <property type="entry name" value="HATPase_C_sf"/>
</dbReference>
<gene>
    <name evidence="12" type="ORF">WMO29_15830</name>
</gene>
<feature type="domain" description="Response regulatory" evidence="11">
    <location>
        <begin position="537"/>
        <end position="657"/>
    </location>
</feature>
<dbReference type="SMART" id="SM00388">
    <property type="entry name" value="HisKA"/>
    <property type="match status" value="1"/>
</dbReference>
<protein>
    <recommendedName>
        <fullName evidence="3">Stage 0 sporulation protein A homolog</fullName>
        <ecNumber evidence="2">2.7.13.3</ecNumber>
    </recommendedName>
</protein>
<keyword evidence="13" id="KW-1185">Reference proteome</keyword>
<dbReference type="Gene3D" id="1.10.287.130">
    <property type="match status" value="1"/>
</dbReference>
<dbReference type="InterPro" id="IPR035965">
    <property type="entry name" value="PAS-like_dom_sf"/>
</dbReference>
<dbReference type="Proteomes" id="UP001438008">
    <property type="component" value="Unassembled WGS sequence"/>
</dbReference>
<dbReference type="GO" id="GO:0005524">
    <property type="term" value="F:ATP binding"/>
    <property type="evidence" value="ECO:0007669"/>
    <property type="project" value="UniProtKB-KW"/>
</dbReference>
<dbReference type="CDD" id="cd00082">
    <property type="entry name" value="HisKA"/>
    <property type="match status" value="1"/>
</dbReference>
<reference evidence="12 13" key="1">
    <citation type="submission" date="2024-03" db="EMBL/GenBank/DDBJ databases">
        <title>Human intestinal bacterial collection.</title>
        <authorList>
            <person name="Pauvert C."/>
            <person name="Hitch T.C.A."/>
            <person name="Clavel T."/>
        </authorList>
    </citation>
    <scope>NUCLEOTIDE SEQUENCE [LARGE SCALE GENOMIC DNA]</scope>
    <source>
        <strain evidence="12 13">CLA-AA-H132</strain>
    </source>
</reference>
<sequence>MNQLNETDAEKILSAVRIGLWRVEFEEGKPTRFYADAVMDELLGVTGDVTPEERFRFHIAHVHPADMSMFQEYADKLAEVRTEIVYRYLHPLKGEMIVRCGGVRDVSEKGFIYTMGTHQDISETVRLEREREMERRLTEMNKSLQRNRERREDYYRELLDIQSCGILAYTIPDHRVVHMNAEALRMYGIKNIGDAQGKIGNALRSVYYPKPGTVERLRKLQKEDDSVDYECIIGKGSSNESHIVAKTKIVQIPTGERAALTTFVDISEMMVLKNALRQAEEGSRAKSAFLFAMSHDLRTPMNAIIGYANLMETHWGEQELTAGYLKKLKEASQFLLGLIGNVLELARIESGKESLSEEVWDMRKLEDTIDMLLNDEIVRKHLKLEKHMRVTHPYIYCDAMKLREILMNLMSNAVKYTPAGGKVCLTMEELPSEKAGYAQFRGIVEDSGIGISAEYLPHIFEEFTRERNSSESGIQGTGLGLRIVKSFVDMMDGSILVESEQGKGTRFTVLLSCRIAEKNALKQKEASTDRLMLSGKRILLAEDNVLNAEIAMTLLADAQAEVDLAEDGVCAIQKLREVPEGYYDLILTDIQMPRMNGYEMAKTIRALPDAKASIPIIAMTANAFEEDRRAALAAGMDGYVVKPVETAALGKAIAELKI</sequence>
<evidence type="ECO:0000259" key="10">
    <source>
        <dbReference type="PROSITE" id="PS50109"/>
    </source>
</evidence>
<dbReference type="SUPFAM" id="SSF55785">
    <property type="entry name" value="PYP-like sensor domain (PAS domain)"/>
    <property type="match status" value="1"/>
</dbReference>